<reference evidence="2" key="1">
    <citation type="journal article" date="2015" name="Genome Biol. Evol.">
        <title>Organellar Genomes of White Spruce (Picea glauca): Assembly and Annotation.</title>
        <authorList>
            <person name="Jackman S.D."/>
            <person name="Warren R.L."/>
            <person name="Gibb E.A."/>
            <person name="Vandervalk B.P."/>
            <person name="Mohamadi H."/>
            <person name="Chu J."/>
            <person name="Raymond A."/>
            <person name="Pleasance S."/>
            <person name="Coope R."/>
            <person name="Wildung M.R."/>
            <person name="Ritland C.E."/>
            <person name="Bousquet J."/>
            <person name="Jones S.J."/>
            <person name="Bohlmann J."/>
            <person name="Birol I."/>
        </authorList>
    </citation>
    <scope>NUCLEOTIDE SEQUENCE [LARGE SCALE GENOMIC DNA]</scope>
    <source>
        <tissue evidence="2">Flushing bud</tissue>
    </source>
</reference>
<keyword evidence="1" id="KW-1133">Transmembrane helix</keyword>
<evidence type="ECO:0000313" key="2">
    <source>
        <dbReference type="EMBL" id="KUM50779.1"/>
    </source>
</evidence>
<keyword evidence="2" id="KW-0496">Mitochondrion</keyword>
<evidence type="ECO:0000256" key="1">
    <source>
        <dbReference type="SAM" id="Phobius"/>
    </source>
</evidence>
<dbReference type="EMBL" id="LKAM01000001">
    <property type="protein sequence ID" value="KUM50779.1"/>
    <property type="molecule type" value="Genomic_DNA"/>
</dbReference>
<protein>
    <submittedName>
        <fullName evidence="2">Uncharacterized protein</fullName>
    </submittedName>
</protein>
<geneLocation type="mitochondrion" evidence="2"/>
<comment type="caution">
    <text evidence="2">The sequence shown here is derived from an EMBL/GenBank/DDBJ whole genome shotgun (WGS) entry which is preliminary data.</text>
</comment>
<keyword evidence="1" id="KW-0812">Transmembrane</keyword>
<keyword evidence="1" id="KW-0472">Membrane</keyword>
<dbReference type="AlphaFoldDB" id="A0A101M463"/>
<organism evidence="2">
    <name type="scientific">Picea glauca</name>
    <name type="common">White spruce</name>
    <name type="synonym">Pinus glauca</name>
    <dbReference type="NCBI Taxonomy" id="3330"/>
    <lineage>
        <taxon>Eukaryota</taxon>
        <taxon>Viridiplantae</taxon>
        <taxon>Streptophyta</taxon>
        <taxon>Embryophyta</taxon>
        <taxon>Tracheophyta</taxon>
        <taxon>Spermatophyta</taxon>
        <taxon>Pinopsida</taxon>
        <taxon>Pinidae</taxon>
        <taxon>Conifers I</taxon>
        <taxon>Pinales</taxon>
        <taxon>Pinaceae</taxon>
        <taxon>Picea</taxon>
    </lineage>
</organism>
<name>A0A101M463_PICGL</name>
<accession>A0A101M463</accession>
<gene>
    <name evidence="2" type="ORF">ABT39_MTgene623</name>
</gene>
<proteinExistence type="predicted"/>
<feature type="transmembrane region" description="Helical" evidence="1">
    <location>
        <begin position="20"/>
        <end position="46"/>
    </location>
</feature>
<sequence>MLLDALLSKLQQETQLGKLLVVLFVISVIMTCYFDVLFPVPVIGLIQCSASEPASDWLERAPC</sequence>